<organism evidence="2 3">
    <name type="scientific">Saliphagus infecundisoli</name>
    <dbReference type="NCBI Taxonomy" id="1849069"/>
    <lineage>
        <taxon>Archaea</taxon>
        <taxon>Methanobacteriati</taxon>
        <taxon>Methanobacteriota</taxon>
        <taxon>Stenosarchaea group</taxon>
        <taxon>Halobacteria</taxon>
        <taxon>Halobacteriales</taxon>
        <taxon>Natrialbaceae</taxon>
        <taxon>Saliphagus</taxon>
    </lineage>
</organism>
<evidence type="ECO:0000313" key="3">
    <source>
        <dbReference type="Proteomes" id="UP001595925"/>
    </source>
</evidence>
<gene>
    <name evidence="2" type="ORF">ACFPFO_19470</name>
</gene>
<feature type="region of interest" description="Disordered" evidence="1">
    <location>
        <begin position="75"/>
        <end position="96"/>
    </location>
</feature>
<comment type="caution">
    <text evidence="2">The sequence shown here is derived from an EMBL/GenBank/DDBJ whole genome shotgun (WGS) entry which is preliminary data.</text>
</comment>
<name>A0ABD5QLK6_9EURY</name>
<dbReference type="AlphaFoldDB" id="A0ABD5QLK6"/>
<sequence>MDDSVSDEGDGAEDVDLDSIEADLDRATDLEAAEAIEVLREAKGDLEAVRGDPAVDTGRREELENRLDQRIREIDERDAYDGGLGASMNPEDDEAP</sequence>
<dbReference type="EMBL" id="JBHSJG010000056">
    <property type="protein sequence ID" value="MFC4989902.1"/>
    <property type="molecule type" value="Genomic_DNA"/>
</dbReference>
<evidence type="ECO:0000256" key="1">
    <source>
        <dbReference type="SAM" id="MobiDB-lite"/>
    </source>
</evidence>
<accession>A0ABD5QLK6</accession>
<dbReference type="RefSeq" id="WP_224827618.1">
    <property type="nucleotide sequence ID" value="NZ_JAIVEF010000002.1"/>
</dbReference>
<keyword evidence="3" id="KW-1185">Reference proteome</keyword>
<evidence type="ECO:0000313" key="2">
    <source>
        <dbReference type="EMBL" id="MFC4989902.1"/>
    </source>
</evidence>
<proteinExistence type="predicted"/>
<feature type="region of interest" description="Disordered" evidence="1">
    <location>
        <begin position="1"/>
        <end position="20"/>
    </location>
</feature>
<protein>
    <submittedName>
        <fullName evidence="2">Uncharacterized protein</fullName>
    </submittedName>
</protein>
<reference evidence="2 3" key="1">
    <citation type="journal article" date="2019" name="Int. J. Syst. Evol. Microbiol.">
        <title>The Global Catalogue of Microorganisms (GCM) 10K type strain sequencing project: providing services to taxonomists for standard genome sequencing and annotation.</title>
        <authorList>
            <consortium name="The Broad Institute Genomics Platform"/>
            <consortium name="The Broad Institute Genome Sequencing Center for Infectious Disease"/>
            <person name="Wu L."/>
            <person name="Ma J."/>
        </authorList>
    </citation>
    <scope>NUCLEOTIDE SEQUENCE [LARGE SCALE GENOMIC DNA]</scope>
    <source>
        <strain evidence="2 3">CGMCC 1.15824</strain>
    </source>
</reference>
<dbReference type="Proteomes" id="UP001595925">
    <property type="component" value="Unassembled WGS sequence"/>
</dbReference>